<name>A0A3P7JU94_LITSI</name>
<dbReference type="GO" id="GO:0004867">
    <property type="term" value="F:serine-type endopeptidase inhibitor activity"/>
    <property type="evidence" value="ECO:0007669"/>
    <property type="project" value="InterPro"/>
</dbReference>
<dbReference type="Gene3D" id="4.10.410.10">
    <property type="entry name" value="Pancreatic trypsin inhibitor Kunitz domain"/>
    <property type="match status" value="1"/>
</dbReference>
<dbReference type="PROSITE" id="PS50279">
    <property type="entry name" value="BPTI_KUNITZ_2"/>
    <property type="match status" value="1"/>
</dbReference>
<dbReference type="AlphaFoldDB" id="A0A3P7JU94"/>
<evidence type="ECO:0000313" key="2">
    <source>
        <dbReference type="EMBL" id="VDM92229.1"/>
    </source>
</evidence>
<protein>
    <recommendedName>
        <fullName evidence="1">BPTI/Kunitz inhibitor domain-containing protein</fullName>
    </recommendedName>
</protein>
<dbReference type="PANTHER" id="PTHR47248:SF9">
    <property type="entry name" value="BPTI_KUNITZ INHIBITOR DOMAIN-CONTAINING PROTEIN"/>
    <property type="match status" value="1"/>
</dbReference>
<sequence>MYTAVQLGHPRCSYVRVFLLHCVVLRIRKLLGSVTFIGILKNFSSDCKAIKDRGHRCEDGREPSVAFYFDNETEQCLSFLYEGCGGNTNRFPNIETCRINCIPQDYGWCAMKGKAYEDNESSTVICSGLASEPCPEKYICKHLAFFGICCPEKTEEMFAKNFNPSCKKGKLAKLDSGGFSIALLGKSCSDKFCPKSAECFQQEIFAYCCR</sequence>
<dbReference type="PANTHER" id="PTHR47248">
    <property type="entry name" value="PROTEIN CBG06772"/>
    <property type="match status" value="1"/>
</dbReference>
<dbReference type="OrthoDB" id="4473401at2759"/>
<dbReference type="InterPro" id="IPR052861">
    <property type="entry name" value="BPTI/Kunitz_domain"/>
</dbReference>
<organism evidence="2 3">
    <name type="scientific">Litomosoides sigmodontis</name>
    <name type="common">Filarial nematode worm</name>
    <dbReference type="NCBI Taxonomy" id="42156"/>
    <lineage>
        <taxon>Eukaryota</taxon>
        <taxon>Metazoa</taxon>
        <taxon>Ecdysozoa</taxon>
        <taxon>Nematoda</taxon>
        <taxon>Chromadorea</taxon>
        <taxon>Rhabditida</taxon>
        <taxon>Spirurina</taxon>
        <taxon>Spiruromorpha</taxon>
        <taxon>Filarioidea</taxon>
        <taxon>Onchocercidae</taxon>
        <taxon>Litomosoides</taxon>
    </lineage>
</organism>
<reference evidence="2 3" key="1">
    <citation type="submission" date="2018-08" db="EMBL/GenBank/DDBJ databases">
        <authorList>
            <person name="Laetsch R D."/>
            <person name="Stevens L."/>
            <person name="Kumar S."/>
            <person name="Blaxter L. M."/>
        </authorList>
    </citation>
    <scope>NUCLEOTIDE SEQUENCE [LARGE SCALE GENOMIC DNA]</scope>
</reference>
<proteinExistence type="predicted"/>
<evidence type="ECO:0000313" key="3">
    <source>
        <dbReference type="Proteomes" id="UP000277928"/>
    </source>
</evidence>
<dbReference type="STRING" id="42156.A0A3P7JU94"/>
<dbReference type="Pfam" id="PF00014">
    <property type="entry name" value="Kunitz_BPTI"/>
    <property type="match status" value="1"/>
</dbReference>
<dbReference type="InterPro" id="IPR020901">
    <property type="entry name" value="Prtase_inh_Kunz-CS"/>
</dbReference>
<dbReference type="CDD" id="cd00109">
    <property type="entry name" value="Kunitz-type"/>
    <property type="match status" value="1"/>
</dbReference>
<dbReference type="InterPro" id="IPR002223">
    <property type="entry name" value="Kunitz_BPTI"/>
</dbReference>
<feature type="domain" description="BPTI/Kunitz inhibitor" evidence="1">
    <location>
        <begin position="47"/>
        <end position="101"/>
    </location>
</feature>
<keyword evidence="3" id="KW-1185">Reference proteome</keyword>
<dbReference type="PROSITE" id="PS00280">
    <property type="entry name" value="BPTI_KUNITZ_1"/>
    <property type="match status" value="1"/>
</dbReference>
<evidence type="ECO:0000259" key="1">
    <source>
        <dbReference type="PROSITE" id="PS50279"/>
    </source>
</evidence>
<accession>A0A3P7JU94</accession>
<dbReference type="SMART" id="SM00131">
    <property type="entry name" value="KU"/>
    <property type="match status" value="1"/>
</dbReference>
<gene>
    <name evidence="2" type="ORF">NLS_LOCUS9696</name>
</gene>
<dbReference type="OMA" id="ICKHLAF"/>
<dbReference type="EMBL" id="UYRX01001827">
    <property type="protein sequence ID" value="VDM92229.1"/>
    <property type="molecule type" value="Genomic_DNA"/>
</dbReference>
<dbReference type="Proteomes" id="UP000277928">
    <property type="component" value="Unassembled WGS sequence"/>
</dbReference>
<dbReference type="InterPro" id="IPR036880">
    <property type="entry name" value="Kunitz_BPTI_sf"/>
</dbReference>
<dbReference type="SUPFAM" id="SSF57362">
    <property type="entry name" value="BPTI-like"/>
    <property type="match status" value="1"/>
</dbReference>